<sequence>MLRGRLVWCLVRVDSFSRRALRGFLWLQQTTTRRKAWFTVQEGRLCQRGADIRDKELIDRKVLLLVRGSLATDAMRLARTHLTPRTLSASVVGGNACRVCLAVHKWAVPSQTTIAFAAARNASGPLSTPCELFCMCMEARTSTTPYLRSSVISPVAASAEFPAEIASSGRQSWRTKSKSAAVQDEHRARVWRTAVIVVATQAVVLLVQEVLW</sequence>
<evidence type="ECO:0000313" key="1">
    <source>
        <dbReference type="EMBL" id="KAF2730848.1"/>
    </source>
</evidence>
<dbReference type="Proteomes" id="UP000799444">
    <property type="component" value="Unassembled WGS sequence"/>
</dbReference>
<proteinExistence type="predicted"/>
<protein>
    <submittedName>
        <fullName evidence="1">Uncharacterized protein</fullName>
    </submittedName>
</protein>
<dbReference type="EMBL" id="ML996208">
    <property type="protein sequence ID" value="KAF2730848.1"/>
    <property type="molecule type" value="Genomic_DNA"/>
</dbReference>
<accession>A0A9P4QNR6</accession>
<evidence type="ECO:0000313" key="2">
    <source>
        <dbReference type="Proteomes" id="UP000799444"/>
    </source>
</evidence>
<reference evidence="1" key="1">
    <citation type="journal article" date="2020" name="Stud. Mycol.">
        <title>101 Dothideomycetes genomes: a test case for predicting lifestyles and emergence of pathogens.</title>
        <authorList>
            <person name="Haridas S."/>
            <person name="Albert R."/>
            <person name="Binder M."/>
            <person name="Bloem J."/>
            <person name="Labutti K."/>
            <person name="Salamov A."/>
            <person name="Andreopoulos B."/>
            <person name="Baker S."/>
            <person name="Barry K."/>
            <person name="Bills G."/>
            <person name="Bluhm B."/>
            <person name="Cannon C."/>
            <person name="Castanera R."/>
            <person name="Culley D."/>
            <person name="Daum C."/>
            <person name="Ezra D."/>
            <person name="Gonzalez J."/>
            <person name="Henrissat B."/>
            <person name="Kuo A."/>
            <person name="Liang C."/>
            <person name="Lipzen A."/>
            <person name="Lutzoni F."/>
            <person name="Magnuson J."/>
            <person name="Mondo S."/>
            <person name="Nolan M."/>
            <person name="Ohm R."/>
            <person name="Pangilinan J."/>
            <person name="Park H.-J."/>
            <person name="Ramirez L."/>
            <person name="Alfaro M."/>
            <person name="Sun H."/>
            <person name="Tritt A."/>
            <person name="Yoshinaga Y."/>
            <person name="Zwiers L.-H."/>
            <person name="Turgeon B."/>
            <person name="Goodwin S."/>
            <person name="Spatafora J."/>
            <person name="Crous P."/>
            <person name="Grigoriev I."/>
        </authorList>
    </citation>
    <scope>NUCLEOTIDE SEQUENCE</scope>
    <source>
        <strain evidence="1">CBS 125425</strain>
    </source>
</reference>
<gene>
    <name evidence="1" type="ORF">EJ04DRAFT_29479</name>
</gene>
<name>A0A9P4QNR6_9PLEO</name>
<organism evidence="1 2">
    <name type="scientific">Polyplosphaeria fusca</name>
    <dbReference type="NCBI Taxonomy" id="682080"/>
    <lineage>
        <taxon>Eukaryota</taxon>
        <taxon>Fungi</taxon>
        <taxon>Dikarya</taxon>
        <taxon>Ascomycota</taxon>
        <taxon>Pezizomycotina</taxon>
        <taxon>Dothideomycetes</taxon>
        <taxon>Pleosporomycetidae</taxon>
        <taxon>Pleosporales</taxon>
        <taxon>Tetraplosphaeriaceae</taxon>
        <taxon>Polyplosphaeria</taxon>
    </lineage>
</organism>
<keyword evidence="2" id="KW-1185">Reference proteome</keyword>
<dbReference type="AlphaFoldDB" id="A0A9P4QNR6"/>
<comment type="caution">
    <text evidence="1">The sequence shown here is derived from an EMBL/GenBank/DDBJ whole genome shotgun (WGS) entry which is preliminary data.</text>
</comment>